<dbReference type="PANTHER" id="PTHR21522:SF58">
    <property type="entry name" value="AGAP000074-PA"/>
    <property type="match status" value="1"/>
</dbReference>
<reference evidence="12" key="1">
    <citation type="submission" date="2023-07" db="EMBL/GenBank/DDBJ databases">
        <title>Chromosome-level genome assembly of Artemia franciscana.</title>
        <authorList>
            <person name="Jo E."/>
        </authorList>
    </citation>
    <scope>NUCLEOTIDE SEQUENCE</scope>
    <source>
        <tissue evidence="12">Whole body</tissue>
    </source>
</reference>
<keyword evidence="3" id="KW-0813">Transport</keyword>
<comment type="subcellular location">
    <subcellularLocation>
        <location evidence="1">Cell membrane</location>
        <topology evidence="1">Multi-pass membrane protein</topology>
    </subcellularLocation>
</comment>
<feature type="transmembrane region" description="Helical" evidence="11">
    <location>
        <begin position="140"/>
        <end position="161"/>
    </location>
</feature>
<evidence type="ECO:0000256" key="2">
    <source>
        <dbReference type="ARBA" id="ARBA00006513"/>
    </source>
</evidence>
<feature type="transmembrane region" description="Helical" evidence="11">
    <location>
        <begin position="443"/>
        <end position="463"/>
    </location>
</feature>
<evidence type="ECO:0000256" key="4">
    <source>
        <dbReference type="ARBA" id="ARBA00022475"/>
    </source>
</evidence>
<keyword evidence="6" id="KW-0375">Hydrogen ion transport</keyword>
<dbReference type="GO" id="GO:0015252">
    <property type="term" value="F:proton channel activity"/>
    <property type="evidence" value="ECO:0007669"/>
    <property type="project" value="InterPro"/>
</dbReference>
<evidence type="ECO:0000256" key="5">
    <source>
        <dbReference type="ARBA" id="ARBA00022692"/>
    </source>
</evidence>
<dbReference type="EMBL" id="JAVRJZ010000002">
    <property type="protein sequence ID" value="KAK2725670.1"/>
    <property type="molecule type" value="Genomic_DNA"/>
</dbReference>
<dbReference type="PANTHER" id="PTHR21522">
    <property type="entry name" value="PROTON CHANNEL OTOP"/>
    <property type="match status" value="1"/>
</dbReference>
<feature type="transmembrane region" description="Helical" evidence="11">
    <location>
        <begin position="98"/>
        <end position="120"/>
    </location>
</feature>
<evidence type="ECO:0000256" key="6">
    <source>
        <dbReference type="ARBA" id="ARBA00022781"/>
    </source>
</evidence>
<accession>A0AA88LKU2</accession>
<feature type="transmembrane region" description="Helical" evidence="11">
    <location>
        <begin position="276"/>
        <end position="296"/>
    </location>
</feature>
<comment type="similarity">
    <text evidence="2">Belongs to the otopetrin family.</text>
</comment>
<keyword evidence="10" id="KW-0407">Ion channel</keyword>
<evidence type="ECO:0000313" key="12">
    <source>
        <dbReference type="EMBL" id="KAK2725670.1"/>
    </source>
</evidence>
<proteinExistence type="inferred from homology"/>
<keyword evidence="5 11" id="KW-0812">Transmembrane</keyword>
<keyword evidence="8" id="KW-0406">Ion transport</keyword>
<evidence type="ECO:0000256" key="1">
    <source>
        <dbReference type="ARBA" id="ARBA00004651"/>
    </source>
</evidence>
<comment type="caution">
    <text evidence="12">The sequence shown here is derived from an EMBL/GenBank/DDBJ whole genome shotgun (WGS) entry which is preliminary data.</text>
</comment>
<evidence type="ECO:0000256" key="10">
    <source>
        <dbReference type="ARBA" id="ARBA00023303"/>
    </source>
</evidence>
<sequence>TYAIFLITIGVVIGVATFLVPNSSIDEVFGIYLTVTGLLWFVFIHFDLLLHSGKMRQHILEQNKLQAGKHYMYDHDLTGRLLSDPSYMFSLSRHSGSFFLKIGAVGFCFVHLIHSALLLTRKIMQLTSEKEDIRVHCGDSLGLILAILYPVYSFYQLFIIFKYSSVIINRCKELARFATMHCLATSLFFWLYMILIETSHSLHHDIKQTHVGTVHKYAGFSSSEEQYLSFIEFSPGNGEIPSTLAQIMNNSLVLSTTGLCDVDSDITTIISEFSPYLYPFSIEYSILVVGIWYIIWSNIGKVQEEKEVLSCLPHSSIVQTQYLENGLSNRLIIHADCHASNRGLFLGLLVLAGSIVVVFIIFIGSSDQEFMKHAVLASSLFEVLLLVMMIISVLIAYRQMTRLHINPNPISQLDDCLLFICIPLFFLYGIFCIVPALAVRNFLAIALILMQVVQVIIQTPFLIDALRRCSNSATLRARKPGREFVTFLIVANMAMWVLNTFEIKSHETHLERIRFYGQPLWTFLSHVTLPLTLFYRFHSSVCLVDVWKSAYEPGDH</sequence>
<organism evidence="12 13">
    <name type="scientific">Artemia franciscana</name>
    <name type="common">Brine shrimp</name>
    <name type="synonym">Artemia sanfranciscana</name>
    <dbReference type="NCBI Taxonomy" id="6661"/>
    <lineage>
        <taxon>Eukaryota</taxon>
        <taxon>Metazoa</taxon>
        <taxon>Ecdysozoa</taxon>
        <taxon>Arthropoda</taxon>
        <taxon>Crustacea</taxon>
        <taxon>Branchiopoda</taxon>
        <taxon>Anostraca</taxon>
        <taxon>Artemiidae</taxon>
        <taxon>Artemia</taxon>
    </lineage>
</organism>
<keyword evidence="9 11" id="KW-0472">Membrane</keyword>
<evidence type="ECO:0000256" key="7">
    <source>
        <dbReference type="ARBA" id="ARBA00022989"/>
    </source>
</evidence>
<evidence type="ECO:0000256" key="9">
    <source>
        <dbReference type="ARBA" id="ARBA00023136"/>
    </source>
</evidence>
<dbReference type="Pfam" id="PF03189">
    <property type="entry name" value="Otopetrin"/>
    <property type="match status" value="1"/>
</dbReference>
<feature type="transmembrane region" description="Helical" evidence="11">
    <location>
        <begin position="484"/>
        <end position="503"/>
    </location>
</feature>
<feature type="transmembrane region" description="Helical" evidence="11">
    <location>
        <begin position="5"/>
        <end position="23"/>
    </location>
</feature>
<feature type="transmembrane region" description="Helical" evidence="11">
    <location>
        <begin position="375"/>
        <end position="397"/>
    </location>
</feature>
<dbReference type="Proteomes" id="UP001187531">
    <property type="component" value="Unassembled WGS sequence"/>
</dbReference>
<feature type="transmembrane region" description="Helical" evidence="11">
    <location>
        <begin position="29"/>
        <end position="50"/>
    </location>
</feature>
<gene>
    <name evidence="12" type="ORF">QYM36_000242</name>
</gene>
<feature type="transmembrane region" description="Helical" evidence="11">
    <location>
        <begin position="417"/>
        <end position="437"/>
    </location>
</feature>
<keyword evidence="13" id="KW-1185">Reference proteome</keyword>
<evidence type="ECO:0000256" key="3">
    <source>
        <dbReference type="ARBA" id="ARBA00022448"/>
    </source>
</evidence>
<protein>
    <submittedName>
        <fullName evidence="12">Uncharacterized protein</fullName>
    </submittedName>
</protein>
<evidence type="ECO:0000313" key="13">
    <source>
        <dbReference type="Proteomes" id="UP001187531"/>
    </source>
</evidence>
<evidence type="ECO:0000256" key="8">
    <source>
        <dbReference type="ARBA" id="ARBA00023065"/>
    </source>
</evidence>
<dbReference type="AlphaFoldDB" id="A0AA88LKU2"/>
<name>A0AA88LKU2_ARTSF</name>
<keyword evidence="7 11" id="KW-1133">Transmembrane helix</keyword>
<keyword evidence="4" id="KW-1003">Cell membrane</keyword>
<evidence type="ECO:0000256" key="11">
    <source>
        <dbReference type="SAM" id="Phobius"/>
    </source>
</evidence>
<feature type="transmembrane region" description="Helical" evidence="11">
    <location>
        <begin position="515"/>
        <end position="535"/>
    </location>
</feature>
<feature type="transmembrane region" description="Helical" evidence="11">
    <location>
        <begin position="173"/>
        <end position="195"/>
    </location>
</feature>
<feature type="transmembrane region" description="Helical" evidence="11">
    <location>
        <begin position="344"/>
        <end position="363"/>
    </location>
</feature>
<dbReference type="GO" id="GO:0005886">
    <property type="term" value="C:plasma membrane"/>
    <property type="evidence" value="ECO:0007669"/>
    <property type="project" value="UniProtKB-SubCell"/>
</dbReference>
<dbReference type="InterPro" id="IPR004878">
    <property type="entry name" value="Otopetrin"/>
</dbReference>
<feature type="non-terminal residue" evidence="12">
    <location>
        <position position="1"/>
    </location>
</feature>